<evidence type="ECO:0000313" key="7">
    <source>
        <dbReference type="EMBL" id="KAK3671699.1"/>
    </source>
</evidence>
<evidence type="ECO:0000256" key="1">
    <source>
        <dbReference type="ARBA" id="ARBA00001941"/>
    </source>
</evidence>
<dbReference type="PANTHER" id="PTHR10587">
    <property type="entry name" value="GLYCOSYL TRANSFERASE-RELATED"/>
    <property type="match status" value="1"/>
</dbReference>
<comment type="cofactor">
    <cofactor evidence="1">
        <name>Co(2+)</name>
        <dbReference type="ChEBI" id="CHEBI:48828"/>
    </cofactor>
</comment>
<comment type="catalytic activity">
    <reaction evidence="5">
        <text>[(1-&gt;4)-N-acetyl-beta-D-glucosaminyl](n) + n H2O = chitosan + n acetate</text>
        <dbReference type="Rhea" id="RHEA:10464"/>
        <dbReference type="Rhea" id="RHEA-COMP:9593"/>
        <dbReference type="Rhea" id="RHEA-COMP:9597"/>
        <dbReference type="ChEBI" id="CHEBI:15377"/>
        <dbReference type="ChEBI" id="CHEBI:17029"/>
        <dbReference type="ChEBI" id="CHEBI:30089"/>
        <dbReference type="ChEBI" id="CHEBI:57704"/>
        <dbReference type="EC" id="3.5.1.41"/>
    </reaction>
    <physiologicalReaction direction="left-to-right" evidence="5">
        <dbReference type="Rhea" id="RHEA:10465"/>
    </physiologicalReaction>
</comment>
<keyword evidence="2" id="KW-0119">Carbohydrate metabolism</keyword>
<dbReference type="Gene3D" id="3.20.20.370">
    <property type="entry name" value="Glycoside hydrolase/deacetylase"/>
    <property type="match status" value="1"/>
</dbReference>
<dbReference type="GO" id="GO:0006032">
    <property type="term" value="P:chitin catabolic process"/>
    <property type="evidence" value="ECO:0007669"/>
    <property type="project" value="UniProtKB-KW"/>
</dbReference>
<keyword evidence="2" id="KW-0624">Polysaccharide degradation</keyword>
<proteinExistence type="predicted"/>
<dbReference type="GO" id="GO:0005975">
    <property type="term" value="P:carbohydrate metabolic process"/>
    <property type="evidence" value="ECO:0007669"/>
    <property type="project" value="InterPro"/>
</dbReference>
<evidence type="ECO:0000313" key="8">
    <source>
        <dbReference type="Proteomes" id="UP001274830"/>
    </source>
</evidence>
<dbReference type="InterPro" id="IPR011330">
    <property type="entry name" value="Glyco_hydro/deAcase_b/a-brl"/>
</dbReference>
<dbReference type="Pfam" id="PF01522">
    <property type="entry name" value="Polysacc_deac_1"/>
    <property type="match status" value="1"/>
</dbReference>
<dbReference type="Proteomes" id="UP001274830">
    <property type="component" value="Unassembled WGS sequence"/>
</dbReference>
<keyword evidence="3" id="KW-0170">Cobalt</keyword>
<evidence type="ECO:0000256" key="4">
    <source>
        <dbReference type="ARBA" id="ARBA00024056"/>
    </source>
</evidence>
<evidence type="ECO:0000259" key="6">
    <source>
        <dbReference type="Pfam" id="PF01522"/>
    </source>
</evidence>
<dbReference type="PANTHER" id="PTHR10587:SF134">
    <property type="entry name" value="SECRETED PROTEIN"/>
    <property type="match status" value="1"/>
</dbReference>
<dbReference type="GO" id="GO:0004099">
    <property type="term" value="F:chitin deacetylase activity"/>
    <property type="evidence" value="ECO:0007669"/>
    <property type="project" value="UniProtKB-EC"/>
</dbReference>
<reference evidence="7" key="1">
    <citation type="submission" date="2023-07" db="EMBL/GenBank/DDBJ databases">
        <title>Black Yeasts Isolated from many extreme environments.</title>
        <authorList>
            <person name="Coleine C."/>
            <person name="Stajich J.E."/>
            <person name="Selbmann L."/>
        </authorList>
    </citation>
    <scope>NUCLEOTIDE SEQUENCE</scope>
    <source>
        <strain evidence="7">CCFEE 5485</strain>
    </source>
</reference>
<dbReference type="InterPro" id="IPR050248">
    <property type="entry name" value="Polysacc_deacetylase_ArnD"/>
</dbReference>
<evidence type="ECO:0000256" key="2">
    <source>
        <dbReference type="ARBA" id="ARBA00023024"/>
    </source>
</evidence>
<dbReference type="InterPro" id="IPR002509">
    <property type="entry name" value="NODB_dom"/>
</dbReference>
<sequence length="308" mass="34942">MPRNHAGPWPNGARAAVAFTIDNMGEAADINRNLWPRDQEIGSHYSVKEILPQFLALIQEKKIPATYFVESWNLSVYPTEIRELAEAGVEVAWHAWQHEAWNGLDEVEERRNFERSFGKEEGIEGFCAREGRGKGVVKGYRGFRPPGGVVHGDRTLKLCRDYGLQYISSAGEEAALVEVEGGKDSIVVLPFKWRTVDAYYYMDAFLGLRKMKGEADVGVQSPVTLAKSYIQEVEAAIEKGGYVSTLFHPFLTNEPDRLKAMEMVMDFMIRKRDAGEIWLARCCDIAEYIRAHPDVVGDDPKWDYSSWR</sequence>
<keyword evidence="2" id="KW-0146">Chitin degradation</keyword>
<gene>
    <name evidence="7" type="ORF">LTR78_008432</name>
</gene>
<dbReference type="EMBL" id="JAUTXT010000040">
    <property type="protein sequence ID" value="KAK3671699.1"/>
    <property type="molecule type" value="Genomic_DNA"/>
</dbReference>
<organism evidence="7 8">
    <name type="scientific">Recurvomyces mirabilis</name>
    <dbReference type="NCBI Taxonomy" id="574656"/>
    <lineage>
        <taxon>Eukaryota</taxon>
        <taxon>Fungi</taxon>
        <taxon>Dikarya</taxon>
        <taxon>Ascomycota</taxon>
        <taxon>Pezizomycotina</taxon>
        <taxon>Dothideomycetes</taxon>
        <taxon>Dothideomycetidae</taxon>
        <taxon>Mycosphaerellales</taxon>
        <taxon>Teratosphaeriaceae</taxon>
        <taxon>Recurvomyces</taxon>
    </lineage>
</organism>
<dbReference type="SUPFAM" id="SSF88713">
    <property type="entry name" value="Glycoside hydrolase/deacetylase"/>
    <property type="match status" value="1"/>
</dbReference>
<dbReference type="AlphaFoldDB" id="A0AAE0WHP8"/>
<dbReference type="GO" id="GO:0009272">
    <property type="term" value="P:fungal-type cell wall biogenesis"/>
    <property type="evidence" value="ECO:0007669"/>
    <property type="project" value="UniProtKB-ARBA"/>
</dbReference>
<comment type="caution">
    <text evidence="7">The sequence shown here is derived from an EMBL/GenBank/DDBJ whole genome shotgun (WGS) entry which is preliminary data.</text>
</comment>
<keyword evidence="8" id="KW-1185">Reference proteome</keyword>
<name>A0AAE0WHP8_9PEZI</name>
<accession>A0AAE0WHP8</accession>
<dbReference type="EC" id="3.5.1.41" evidence="4"/>
<evidence type="ECO:0000256" key="3">
    <source>
        <dbReference type="ARBA" id="ARBA00023285"/>
    </source>
</evidence>
<feature type="domain" description="NodB homology" evidence="6">
    <location>
        <begin position="48"/>
        <end position="166"/>
    </location>
</feature>
<protein>
    <recommendedName>
        <fullName evidence="4">chitin deacetylase</fullName>
        <ecNumber evidence="4">3.5.1.41</ecNumber>
    </recommendedName>
</protein>
<evidence type="ECO:0000256" key="5">
    <source>
        <dbReference type="ARBA" id="ARBA00048494"/>
    </source>
</evidence>